<feature type="region of interest" description="Disordered" evidence="1">
    <location>
        <begin position="700"/>
        <end position="723"/>
    </location>
</feature>
<accession>A0ABS2AGU5</accession>
<gene>
    <name evidence="2" type="ORF">JIG36_25975</name>
</gene>
<comment type="caution">
    <text evidence="2">The sequence shown here is derived from an EMBL/GenBank/DDBJ whole genome shotgun (WGS) entry which is preliminary data.</text>
</comment>
<protein>
    <submittedName>
        <fullName evidence="2">Uncharacterized protein</fullName>
    </submittedName>
</protein>
<evidence type="ECO:0000313" key="2">
    <source>
        <dbReference type="EMBL" id="MBM2619010.1"/>
    </source>
</evidence>
<dbReference type="Proteomes" id="UP000632138">
    <property type="component" value="Unassembled WGS sequence"/>
</dbReference>
<sequence length="723" mass="78996">MEFRDQMSARTEVPLSGHISWHGKPDDLRSNVPVLAGILRARAEGVPLGLDEVQAVKALAHEQVFVFALQYAETLVEGEALVAARTGQSSRHLADLRVLLADQRADAEPALRREPETERETRPEPLAPLVLREIGGDAFATVLREVLTDRGVRPDAIDVPVGDFWGWLDRREALPDDVARLRLLDDNAFVQALLTDCRGSVPNPALAHPAVVERWATHSGAAMAVLLDDRSRAVEAKGSSPKTRAGMRRIRALKNAVRAYTRAVAQNMTAQLLLRDLREQTLAIHQERRSGWLIEATAQFVSIDRELAGSVVHASAEHRAVCSEESPSSDCQDCIAAVADRVEASTFETPADFLAGVAAWAETVRATGREPAPAEVDRPLAGPDEDDEHAWWLPTDGGRRVLRWRTALLPFHVDGGWCALPGGPLPEGSDDRRLTLLVEGEGLEPSLRRQKVVLRRRGGEWEISGIRWPEDFGPGVIVTFDWPRGGSVVTARTVKLAQPVVVEGVVFRHEYDQQVVTRELVPGVDQDRAVPDLSDASWVVRTVRRLGYLSPEGVAVLAEHDLVRNCLELGMPRSMAGRLPGAVRKLCDAGVLQHVEGSRDTEDRPWFPARPGQVRVDLLRYVPPVRVVEQDADRALGGHESRRGHEVAGFVRRLPDGAQASDEQIDLHREAAVAAGIVRQPLREGLHLCPAARSGAAAGAELTGQRPAGAVGTAMRSASTRPR</sequence>
<dbReference type="RefSeq" id="WP_203379027.1">
    <property type="nucleotide sequence ID" value="NZ_JAENHP010000009.1"/>
</dbReference>
<keyword evidence="3" id="KW-1185">Reference proteome</keyword>
<name>A0ABS2AGU5_9ACTN</name>
<evidence type="ECO:0000256" key="1">
    <source>
        <dbReference type="SAM" id="MobiDB-lite"/>
    </source>
</evidence>
<dbReference type="EMBL" id="JAENHP010000009">
    <property type="protein sequence ID" value="MBM2619010.1"/>
    <property type="molecule type" value="Genomic_DNA"/>
</dbReference>
<organism evidence="2 3">
    <name type="scientific">Paractinoplanes ovalisporus</name>
    <dbReference type="NCBI Taxonomy" id="2810368"/>
    <lineage>
        <taxon>Bacteria</taxon>
        <taxon>Bacillati</taxon>
        <taxon>Actinomycetota</taxon>
        <taxon>Actinomycetes</taxon>
        <taxon>Micromonosporales</taxon>
        <taxon>Micromonosporaceae</taxon>
        <taxon>Paractinoplanes</taxon>
    </lineage>
</organism>
<reference evidence="2 3" key="1">
    <citation type="submission" date="2021-01" db="EMBL/GenBank/DDBJ databases">
        <title>Actinoplanes sp. nov. LDG1-06 isolated from lichen.</title>
        <authorList>
            <person name="Saeng-In P."/>
            <person name="Phongsopitanun W."/>
            <person name="Kanchanasin P."/>
            <person name="Yuki M."/>
            <person name="Kudo T."/>
            <person name="Ohkuma M."/>
            <person name="Tanasupawat S."/>
        </authorList>
    </citation>
    <scope>NUCLEOTIDE SEQUENCE [LARGE SCALE GENOMIC DNA]</scope>
    <source>
        <strain evidence="2 3">LDG1-06</strain>
    </source>
</reference>
<evidence type="ECO:0000313" key="3">
    <source>
        <dbReference type="Proteomes" id="UP000632138"/>
    </source>
</evidence>
<proteinExistence type="predicted"/>